<sequence length="166" mass="18781">MCGKHSSINITSNIRVFNLSVNDAFLLRISSTVLMMPPMRFAIFLLLAVCLATNSPASHAQTPQTEEPPYEQQLLRLSEVMGALHFLRPLCGSNDAPSWRQNMEALLLAEARTENRRRKFIERFNQGYRGFSAVYRVCTSTARTAMEQYIAEGETLITTVTSRYGR</sequence>
<dbReference type="RefSeq" id="WP_244300808.1">
    <property type="nucleotide sequence ID" value="NZ_SMLY01000050.1"/>
</dbReference>
<protein>
    <submittedName>
        <fullName evidence="1">Uncharacterized protein (TIGR02301 family)</fullName>
    </submittedName>
</protein>
<accession>A0A562T1X4</accession>
<proteinExistence type="predicted"/>
<organism evidence="1 2">
    <name type="scientific">Roseibium hamelinense</name>
    <dbReference type="NCBI Taxonomy" id="150831"/>
    <lineage>
        <taxon>Bacteria</taxon>
        <taxon>Pseudomonadati</taxon>
        <taxon>Pseudomonadota</taxon>
        <taxon>Alphaproteobacteria</taxon>
        <taxon>Hyphomicrobiales</taxon>
        <taxon>Stappiaceae</taxon>
        <taxon>Roseibium</taxon>
    </lineage>
</organism>
<evidence type="ECO:0000313" key="2">
    <source>
        <dbReference type="Proteomes" id="UP000320593"/>
    </source>
</evidence>
<evidence type="ECO:0000313" key="1">
    <source>
        <dbReference type="EMBL" id="TWI87699.1"/>
    </source>
</evidence>
<dbReference type="NCBIfam" id="TIGR02301">
    <property type="entry name" value="TIGR02301 family protein"/>
    <property type="match status" value="1"/>
</dbReference>
<gene>
    <name evidence="1" type="ORF">JM93_02268</name>
</gene>
<dbReference type="Proteomes" id="UP000320593">
    <property type="component" value="Unassembled WGS sequence"/>
</dbReference>
<reference evidence="1 2" key="1">
    <citation type="submission" date="2019-07" db="EMBL/GenBank/DDBJ databases">
        <title>Genomic Encyclopedia of Archaeal and Bacterial Type Strains, Phase II (KMG-II): from individual species to whole genera.</title>
        <authorList>
            <person name="Goeker M."/>
        </authorList>
    </citation>
    <scope>NUCLEOTIDE SEQUENCE [LARGE SCALE GENOMIC DNA]</scope>
    <source>
        <strain evidence="1 2">ATCC BAA-252</strain>
    </source>
</reference>
<dbReference type="Pfam" id="PF09539">
    <property type="entry name" value="DUF2385"/>
    <property type="match status" value="1"/>
</dbReference>
<dbReference type="AlphaFoldDB" id="A0A562T1X4"/>
<name>A0A562T1X4_9HYPH</name>
<comment type="caution">
    <text evidence="1">The sequence shown here is derived from an EMBL/GenBank/DDBJ whole genome shotgun (WGS) entry which is preliminary data.</text>
</comment>
<keyword evidence="2" id="KW-1185">Reference proteome</keyword>
<dbReference type="InterPro" id="IPR012645">
    <property type="entry name" value="CHP02301"/>
</dbReference>
<dbReference type="EMBL" id="VLLF01000004">
    <property type="protein sequence ID" value="TWI87699.1"/>
    <property type="molecule type" value="Genomic_DNA"/>
</dbReference>